<name>A0A2K3Q6Q7_9HYPO</name>
<dbReference type="AlphaFoldDB" id="A0A2K3Q6Q7"/>
<keyword evidence="2" id="KW-1185">Reference proteome</keyword>
<protein>
    <submittedName>
        <fullName evidence="1">Uncharacterized protein</fullName>
    </submittedName>
</protein>
<proteinExistence type="predicted"/>
<dbReference type="STRING" id="45235.A0A2K3Q6Q7"/>
<dbReference type="OrthoDB" id="4062651at2759"/>
<evidence type="ECO:0000313" key="2">
    <source>
        <dbReference type="Proteomes" id="UP000236621"/>
    </source>
</evidence>
<evidence type="ECO:0000313" key="1">
    <source>
        <dbReference type="EMBL" id="PNY23198.1"/>
    </source>
</evidence>
<comment type="caution">
    <text evidence="1">The sequence shown here is derived from an EMBL/GenBank/DDBJ whole genome shotgun (WGS) entry which is preliminary data.</text>
</comment>
<sequence>MLLANRLHATSADETVVDPSFNLNLPHKGYSVYATDFQCWSYKIRTGKAKPVLSEYLFSRNAVDETFIPRHTDNNSGLVAPRTWLTDDTLDDFETWARLFDPSQIEFYFTKSGHALANAHNPDRN</sequence>
<organism evidence="1 2">
    <name type="scientific">Tolypocladium capitatum</name>
    <dbReference type="NCBI Taxonomy" id="45235"/>
    <lineage>
        <taxon>Eukaryota</taxon>
        <taxon>Fungi</taxon>
        <taxon>Dikarya</taxon>
        <taxon>Ascomycota</taxon>
        <taxon>Pezizomycotina</taxon>
        <taxon>Sordariomycetes</taxon>
        <taxon>Hypocreomycetidae</taxon>
        <taxon>Hypocreales</taxon>
        <taxon>Ophiocordycipitaceae</taxon>
        <taxon>Tolypocladium</taxon>
    </lineage>
</organism>
<accession>A0A2K3Q6Q7</accession>
<reference evidence="1 2" key="1">
    <citation type="submission" date="2017-08" db="EMBL/GenBank/DDBJ databases">
        <title>Harnessing the power of phylogenomics to disentangle the directionality and signatures of interkingdom host jumping in the parasitic fungal genus Tolypocladium.</title>
        <authorList>
            <person name="Quandt C.A."/>
            <person name="Patterson W."/>
            <person name="Spatafora J.W."/>
        </authorList>
    </citation>
    <scope>NUCLEOTIDE SEQUENCE [LARGE SCALE GENOMIC DNA]</scope>
    <source>
        <strain evidence="1 2">CBS 113982</strain>
    </source>
</reference>
<gene>
    <name evidence="1" type="ORF">TCAP_06854</name>
</gene>
<dbReference type="Proteomes" id="UP000236621">
    <property type="component" value="Unassembled WGS sequence"/>
</dbReference>
<dbReference type="EMBL" id="NRSZ01001126">
    <property type="protein sequence ID" value="PNY23198.1"/>
    <property type="molecule type" value="Genomic_DNA"/>
</dbReference>